<sequence length="317" mass="35591">MPLIMVTGFPTSGKSTRAKQLHAYLDERIKETSNGVPPKYRLHLISDQTLSISRSVYDLSALPAHTRSANASEKDARATIYGAAGDTNCTANQKPYGHRAVFFRSDALPDKAKEVNQERLRRQQEAKTAGQHLEQDEESEAPYAPENWDNLVFRYEEPNAMTRWDSPLFTLLWDDDEEQTKQTFNSLWDAVAGEGRKVVKPNQATVQRGRDAGGDYLYTLDRETQDIVKGILDQQSEEGGDEIRLPKDPSQAGGDELIVELPAGRKTGLPQLQRMRRAYMNLNRGGIGLEMVGNLSGSARIRDSFVRYLNDAFEREG</sequence>
<name>A0AAW0QCZ7_9PEZI</name>
<keyword evidence="6" id="KW-1185">Reference proteome</keyword>
<accession>A0AAW0QCZ7</accession>
<dbReference type="InterPro" id="IPR013641">
    <property type="entry name" value="KTI12/PSTK"/>
</dbReference>
<protein>
    <submittedName>
        <fullName evidence="5">Uncharacterized protein</fullName>
    </submittedName>
</protein>
<dbReference type="AlphaFoldDB" id="A0AAW0QCZ7"/>
<proteinExistence type="inferred from homology"/>
<evidence type="ECO:0000256" key="2">
    <source>
        <dbReference type="ARBA" id="ARBA00022840"/>
    </source>
</evidence>
<gene>
    <name evidence="5" type="ORF">PG999_010894</name>
</gene>
<keyword evidence="1" id="KW-0547">Nucleotide-binding</keyword>
<dbReference type="GO" id="GO:0005524">
    <property type="term" value="F:ATP binding"/>
    <property type="evidence" value="ECO:0007669"/>
    <property type="project" value="UniProtKB-KW"/>
</dbReference>
<reference evidence="5 6" key="1">
    <citation type="submission" date="2023-01" db="EMBL/GenBank/DDBJ databases">
        <title>Analysis of 21 Apiospora genomes using comparative genomics revels a genus with tremendous synthesis potential of carbohydrate active enzymes and secondary metabolites.</title>
        <authorList>
            <person name="Sorensen T."/>
        </authorList>
    </citation>
    <scope>NUCLEOTIDE SEQUENCE [LARGE SCALE GENOMIC DNA]</scope>
    <source>
        <strain evidence="5 6">CBS 117206</strain>
    </source>
</reference>
<comment type="similarity">
    <text evidence="3">Belongs to the KTI12 family.</text>
</comment>
<evidence type="ECO:0000256" key="1">
    <source>
        <dbReference type="ARBA" id="ARBA00022741"/>
    </source>
</evidence>
<dbReference type="Pfam" id="PF08433">
    <property type="entry name" value="KTI12"/>
    <property type="match status" value="2"/>
</dbReference>
<evidence type="ECO:0000256" key="4">
    <source>
        <dbReference type="SAM" id="MobiDB-lite"/>
    </source>
</evidence>
<evidence type="ECO:0000313" key="6">
    <source>
        <dbReference type="Proteomes" id="UP001392437"/>
    </source>
</evidence>
<dbReference type="Gene3D" id="3.40.50.300">
    <property type="entry name" value="P-loop containing nucleotide triphosphate hydrolases"/>
    <property type="match status" value="1"/>
</dbReference>
<keyword evidence="2" id="KW-0067">ATP-binding</keyword>
<dbReference type="PANTHER" id="PTHR12435">
    <property type="match status" value="1"/>
</dbReference>
<evidence type="ECO:0000256" key="3">
    <source>
        <dbReference type="ARBA" id="ARBA00025768"/>
    </source>
</evidence>
<organism evidence="5 6">
    <name type="scientific">Apiospora kogelbergensis</name>
    <dbReference type="NCBI Taxonomy" id="1337665"/>
    <lineage>
        <taxon>Eukaryota</taxon>
        <taxon>Fungi</taxon>
        <taxon>Dikarya</taxon>
        <taxon>Ascomycota</taxon>
        <taxon>Pezizomycotina</taxon>
        <taxon>Sordariomycetes</taxon>
        <taxon>Xylariomycetidae</taxon>
        <taxon>Amphisphaeriales</taxon>
        <taxon>Apiosporaceae</taxon>
        <taxon>Apiospora</taxon>
    </lineage>
</organism>
<dbReference type="InterPro" id="IPR027417">
    <property type="entry name" value="P-loop_NTPase"/>
</dbReference>
<comment type="caution">
    <text evidence="5">The sequence shown here is derived from an EMBL/GenBank/DDBJ whole genome shotgun (WGS) entry which is preliminary data.</text>
</comment>
<feature type="region of interest" description="Disordered" evidence="4">
    <location>
        <begin position="115"/>
        <end position="143"/>
    </location>
</feature>
<dbReference type="EMBL" id="JAQQWP010000009">
    <property type="protein sequence ID" value="KAK8100520.1"/>
    <property type="molecule type" value="Genomic_DNA"/>
</dbReference>
<dbReference type="SUPFAM" id="SSF52540">
    <property type="entry name" value="P-loop containing nucleoside triphosphate hydrolases"/>
    <property type="match status" value="1"/>
</dbReference>
<evidence type="ECO:0000313" key="5">
    <source>
        <dbReference type="EMBL" id="KAK8100520.1"/>
    </source>
</evidence>
<dbReference type="Proteomes" id="UP001392437">
    <property type="component" value="Unassembled WGS sequence"/>
</dbReference>
<feature type="compositionally biased region" description="Basic and acidic residues" evidence="4">
    <location>
        <begin position="115"/>
        <end position="125"/>
    </location>
</feature>